<dbReference type="GO" id="GO:0005737">
    <property type="term" value="C:cytoplasm"/>
    <property type="evidence" value="ECO:0007669"/>
    <property type="project" value="UniProtKB-SubCell"/>
</dbReference>
<evidence type="ECO:0000259" key="11">
    <source>
        <dbReference type="PROSITE" id="PS50110"/>
    </source>
</evidence>
<keyword evidence="6 9" id="KW-0238">DNA-binding</keyword>
<dbReference type="EMBL" id="LAYZ01000002">
    <property type="protein sequence ID" value="KKK35096.1"/>
    <property type="molecule type" value="Genomic_DNA"/>
</dbReference>
<evidence type="ECO:0000256" key="6">
    <source>
        <dbReference type="ARBA" id="ARBA00023125"/>
    </source>
</evidence>
<reference evidence="12 13" key="1">
    <citation type="submission" date="2015-04" db="EMBL/GenBank/DDBJ databases">
        <title>Taxonomic description and genome sequence of Salinicoccus sediminis sp. nov., a novel hyper halotolerant bacterium isolated from marine sediment.</title>
        <authorList>
            <person name="Mathan Kumar R."/>
            <person name="Kaur G."/>
            <person name="Kumar N."/>
            <person name="Kumar A."/>
            <person name="Singh N.K."/>
            <person name="Kaur N."/>
            <person name="Mayilraj S."/>
        </authorList>
    </citation>
    <scope>NUCLEOTIDE SEQUENCE [LARGE SCALE GENOMIC DNA]</scope>
    <source>
        <strain evidence="12 13">SV-16</strain>
    </source>
</reference>
<dbReference type="InterPro" id="IPR036388">
    <property type="entry name" value="WH-like_DNA-bd_sf"/>
</dbReference>
<keyword evidence="13" id="KW-1185">Reference proteome</keyword>
<evidence type="ECO:0000256" key="5">
    <source>
        <dbReference type="ARBA" id="ARBA00023015"/>
    </source>
</evidence>
<feature type="modified residue" description="4-aspartylphosphate" evidence="10">
    <location>
        <position position="54"/>
    </location>
</feature>
<dbReference type="PROSITE" id="PS50110">
    <property type="entry name" value="RESPONSE_REGULATORY"/>
    <property type="match status" value="1"/>
</dbReference>
<keyword evidence="5 9" id="KW-0805">Transcription regulation</keyword>
<dbReference type="PANTHER" id="PTHR45526">
    <property type="entry name" value="TRANSCRIPTIONAL REGULATORY PROTEIN DPIA"/>
    <property type="match status" value="1"/>
</dbReference>
<dbReference type="GO" id="GO:0003677">
    <property type="term" value="F:DNA binding"/>
    <property type="evidence" value="ECO:0007669"/>
    <property type="project" value="UniProtKB-KW"/>
</dbReference>
<dbReference type="AlphaFoldDB" id="A0A0M2SN37"/>
<dbReference type="SUPFAM" id="SSF52172">
    <property type="entry name" value="CheY-like"/>
    <property type="match status" value="1"/>
</dbReference>
<keyword evidence="2 9" id="KW-0963">Cytoplasm</keyword>
<dbReference type="STRING" id="1432562.WN59_05570"/>
<dbReference type="Gene3D" id="3.40.50.2300">
    <property type="match status" value="1"/>
</dbReference>
<keyword evidence="7 9" id="KW-0010">Activator</keyword>
<dbReference type="InterPro" id="IPR011006">
    <property type="entry name" value="CheY-like_superfamily"/>
</dbReference>
<dbReference type="InterPro" id="IPR036390">
    <property type="entry name" value="WH_DNA-bd_sf"/>
</dbReference>
<dbReference type="PATRIC" id="fig|1432562.3.peg.1108"/>
<dbReference type="SMART" id="SM00448">
    <property type="entry name" value="REC"/>
    <property type="match status" value="1"/>
</dbReference>
<evidence type="ECO:0000256" key="9">
    <source>
        <dbReference type="PIRNR" id="PIRNR006171"/>
    </source>
</evidence>
<evidence type="ECO:0000256" key="3">
    <source>
        <dbReference type="ARBA" id="ARBA00022553"/>
    </source>
</evidence>
<evidence type="ECO:0000313" key="13">
    <source>
        <dbReference type="Proteomes" id="UP000034287"/>
    </source>
</evidence>
<dbReference type="Pfam" id="PF08279">
    <property type="entry name" value="HTH_11"/>
    <property type="match status" value="1"/>
</dbReference>
<dbReference type="Pfam" id="PF00072">
    <property type="entry name" value="Response_reg"/>
    <property type="match status" value="1"/>
</dbReference>
<name>A0A0M2SN37_9STAP</name>
<evidence type="ECO:0000256" key="1">
    <source>
        <dbReference type="ARBA" id="ARBA00004496"/>
    </source>
</evidence>
<keyword evidence="3 10" id="KW-0597">Phosphoprotein</keyword>
<sequence length="223" mass="25920">MMKILIVEDDFRIGEMYREYLLKNTCAEEIYTALNATESLGLLEEKDIDLMLVDVYLPDMHGDRLIEEVLKSHPYVNFIAITASQESEKVKNMMQLGVLYYLVKPVKLDKLGETVNEYAARNRGLSESAEMDQEKIDRYFGRGKHIEEDELPKGIDPVTLKKIENVFSEEEEWTSSHLGDYLGTSRTTVRRYLEYLRKSGKLTVSQDFGDKGRPEKKYKRIML</sequence>
<dbReference type="InterPro" id="IPR013196">
    <property type="entry name" value="HTH_11"/>
</dbReference>
<comment type="subcellular location">
    <subcellularLocation>
        <location evidence="1 9">Cytoplasm</location>
    </subcellularLocation>
</comment>
<dbReference type="PANTHER" id="PTHR45526:SF1">
    <property type="entry name" value="TRANSCRIPTIONAL REGULATORY PROTEIN DCUR-RELATED"/>
    <property type="match status" value="1"/>
</dbReference>
<feature type="domain" description="Response regulatory" evidence="11">
    <location>
        <begin position="3"/>
        <end position="119"/>
    </location>
</feature>
<dbReference type="InterPro" id="IPR051271">
    <property type="entry name" value="2C-system_Tx_regulators"/>
</dbReference>
<proteinExistence type="predicted"/>
<evidence type="ECO:0000256" key="2">
    <source>
        <dbReference type="ARBA" id="ARBA00022490"/>
    </source>
</evidence>
<evidence type="ECO:0000313" key="12">
    <source>
        <dbReference type="EMBL" id="KKK35096.1"/>
    </source>
</evidence>
<dbReference type="Gene3D" id="1.10.10.10">
    <property type="entry name" value="Winged helix-like DNA-binding domain superfamily/Winged helix DNA-binding domain"/>
    <property type="match status" value="1"/>
</dbReference>
<evidence type="ECO:0000256" key="7">
    <source>
        <dbReference type="ARBA" id="ARBA00023159"/>
    </source>
</evidence>
<dbReference type="Proteomes" id="UP000034287">
    <property type="component" value="Unassembled WGS sequence"/>
</dbReference>
<dbReference type="PIRSF" id="PIRSF006171">
    <property type="entry name" value="RR_citrat_malat"/>
    <property type="match status" value="1"/>
</dbReference>
<keyword evidence="8 9" id="KW-0804">Transcription</keyword>
<protein>
    <recommendedName>
        <fullName evidence="9">Transcriptional regulatory protein</fullName>
    </recommendedName>
</protein>
<dbReference type="GO" id="GO:0000156">
    <property type="term" value="F:phosphorelay response regulator activity"/>
    <property type="evidence" value="ECO:0007669"/>
    <property type="project" value="TreeGrafter"/>
</dbReference>
<organism evidence="12 13">
    <name type="scientific">Salinicoccus sediminis</name>
    <dbReference type="NCBI Taxonomy" id="1432562"/>
    <lineage>
        <taxon>Bacteria</taxon>
        <taxon>Bacillati</taxon>
        <taxon>Bacillota</taxon>
        <taxon>Bacilli</taxon>
        <taxon>Bacillales</taxon>
        <taxon>Staphylococcaceae</taxon>
        <taxon>Salinicoccus</taxon>
    </lineage>
</organism>
<gene>
    <name evidence="12" type="ORF">WN59_05570</name>
</gene>
<accession>A0A0M2SN37</accession>
<dbReference type="InterPro" id="IPR024187">
    <property type="entry name" value="Sig_transdc_resp-reg_cit/mal"/>
</dbReference>
<evidence type="ECO:0000256" key="4">
    <source>
        <dbReference type="ARBA" id="ARBA00023012"/>
    </source>
</evidence>
<dbReference type="InterPro" id="IPR001789">
    <property type="entry name" value="Sig_transdc_resp-reg_receiver"/>
</dbReference>
<evidence type="ECO:0000256" key="10">
    <source>
        <dbReference type="PROSITE-ProRule" id="PRU00169"/>
    </source>
</evidence>
<keyword evidence="4 9" id="KW-0902">Two-component regulatory system</keyword>
<evidence type="ECO:0000256" key="8">
    <source>
        <dbReference type="ARBA" id="ARBA00023163"/>
    </source>
</evidence>
<dbReference type="GO" id="GO:0003700">
    <property type="term" value="F:DNA-binding transcription factor activity"/>
    <property type="evidence" value="ECO:0007669"/>
    <property type="project" value="InterPro"/>
</dbReference>
<dbReference type="SUPFAM" id="SSF46785">
    <property type="entry name" value="Winged helix' DNA-binding domain"/>
    <property type="match status" value="1"/>
</dbReference>
<comment type="caution">
    <text evidence="12">The sequence shown here is derived from an EMBL/GenBank/DDBJ whole genome shotgun (WGS) entry which is preliminary data.</text>
</comment>